<dbReference type="SUPFAM" id="SSF51905">
    <property type="entry name" value="FAD/NAD(P)-binding domain"/>
    <property type="match status" value="1"/>
</dbReference>
<dbReference type="Pfam" id="PF04820">
    <property type="entry name" value="Trp_halogenase"/>
    <property type="match status" value="1"/>
</dbReference>
<evidence type="ECO:0000256" key="3">
    <source>
        <dbReference type="SAM" id="Phobius"/>
    </source>
</evidence>
<dbReference type="PANTHER" id="PTHR43747">
    <property type="entry name" value="FAD-BINDING PROTEIN"/>
    <property type="match status" value="1"/>
</dbReference>
<feature type="binding site" evidence="2">
    <location>
        <position position="349"/>
    </location>
    <ligand>
        <name>L-tryptophan</name>
        <dbReference type="ChEBI" id="CHEBI:57912"/>
    </ligand>
</feature>
<dbReference type="InterPro" id="IPR050816">
    <property type="entry name" value="Flavin-dep_Halogenase_NPB"/>
</dbReference>
<dbReference type="InterPro" id="IPR036188">
    <property type="entry name" value="FAD/NAD-bd_sf"/>
</dbReference>
<keyword evidence="3" id="KW-1133">Transmembrane helix</keyword>
<sequence length="512" mass="55963">MRKDRRVSERESPTIVIAGGGTAGWMAAAAFARFLAPRWRIRLVESEAIGTVGVGEATIPPIRAFNAGLGIDEAEFVRETQGSFKLGIEFAGWNGPDSRYIHAFGGIGRPLGLIGFLPYWLRHRAEGGTRGLWDFAPGAVAAYQNRFGHPQQRAGGPPSGIAWAYHFDASLYAAYLRRYAEARGVERHEGRILDVARDGESGDISALILDGERMIEGDLFVDCTGFAALLAGKALGTPYRDWTHWLPCDRALAAPCARTDPLTPYTRATARAAGWQWRIPLQHRTGNGLVYSSAHIADDAAADMLLANLDGEALGDPRPLRFTTGRREQAWTRNCVSLGLAGGFLEPLESTSIHLVQIGIAELLKFLPGRAIAEADRAAYNRRIAFETDRIRDFIVLHYHANGREGDFWRDCRAMAIPDTLAEKIALFRANGRIVRVDEELFTEVGWMQVMLGQGMEPLGYHPLADALTADQLAEFIALAAADAGRQAAALPLHQDFIAARCAAPSPERIPA</sequence>
<organism evidence="4 5">
    <name type="scientific">Sphingomonas gilva</name>
    <dbReference type="NCBI Taxonomy" id="2305907"/>
    <lineage>
        <taxon>Bacteria</taxon>
        <taxon>Pseudomonadati</taxon>
        <taxon>Pseudomonadota</taxon>
        <taxon>Alphaproteobacteria</taxon>
        <taxon>Sphingomonadales</taxon>
        <taxon>Sphingomonadaceae</taxon>
        <taxon>Sphingomonas</taxon>
    </lineage>
</organism>
<protein>
    <submittedName>
        <fullName evidence="4">Tryptophan 7-halogenase</fullName>
    </submittedName>
</protein>
<name>A0A396RZ84_9SPHN</name>
<feature type="active site" evidence="1">
    <location>
        <position position="85"/>
    </location>
</feature>
<keyword evidence="2" id="KW-0285">Flavoprotein</keyword>
<dbReference type="InterPro" id="IPR006905">
    <property type="entry name" value="Flavin_halogenase"/>
</dbReference>
<feature type="transmembrane region" description="Helical" evidence="3">
    <location>
        <begin position="12"/>
        <end position="36"/>
    </location>
</feature>
<dbReference type="AlphaFoldDB" id="A0A396RZ84"/>
<accession>A0A396RZ84</accession>
<feature type="binding site" evidence="2">
    <location>
        <position position="85"/>
    </location>
    <ligand>
        <name>7-chloro-L-tryptophan</name>
        <dbReference type="ChEBI" id="CHEBI:58713"/>
    </ligand>
</feature>
<dbReference type="OrthoDB" id="462203at2"/>
<dbReference type="RefSeq" id="WP_118862559.1">
    <property type="nucleotide sequence ID" value="NZ_QWLV01000001.1"/>
</dbReference>
<evidence type="ECO:0000256" key="2">
    <source>
        <dbReference type="PIRSR" id="PIRSR011396-2"/>
    </source>
</evidence>
<dbReference type="PANTHER" id="PTHR43747:SF4">
    <property type="entry name" value="FLAVIN-DEPENDENT TRYPTOPHAN HALOGENASE"/>
    <property type="match status" value="1"/>
</dbReference>
<feature type="binding site" evidence="2">
    <location>
        <position position="340"/>
    </location>
    <ligand>
        <name>FAD</name>
        <dbReference type="ChEBI" id="CHEBI:57692"/>
    </ligand>
</feature>
<keyword evidence="3" id="KW-0812">Transmembrane</keyword>
<dbReference type="GO" id="GO:0000166">
    <property type="term" value="F:nucleotide binding"/>
    <property type="evidence" value="ECO:0007669"/>
    <property type="project" value="UniProtKB-KW"/>
</dbReference>
<feature type="binding site" evidence="2">
    <location>
        <position position="353"/>
    </location>
    <ligand>
        <name>FAD</name>
        <dbReference type="ChEBI" id="CHEBI:57692"/>
    </ligand>
</feature>
<dbReference type="InterPro" id="IPR033856">
    <property type="entry name" value="Trp_halogen"/>
</dbReference>
<dbReference type="Proteomes" id="UP000266693">
    <property type="component" value="Unassembled WGS sequence"/>
</dbReference>
<feature type="binding site" evidence="2">
    <location>
        <begin position="20"/>
        <end position="23"/>
    </location>
    <ligand>
        <name>FAD</name>
        <dbReference type="ChEBI" id="CHEBI:57692"/>
    </ligand>
</feature>
<keyword evidence="2" id="KW-0547">Nucleotide-binding</keyword>
<keyword evidence="2" id="KW-0274">FAD</keyword>
<evidence type="ECO:0000313" key="4">
    <source>
        <dbReference type="EMBL" id="RHW19051.1"/>
    </source>
</evidence>
<gene>
    <name evidence="4" type="ORF">D1610_02675</name>
</gene>
<keyword evidence="3" id="KW-0472">Membrane</keyword>
<evidence type="ECO:0000313" key="5">
    <source>
        <dbReference type="Proteomes" id="UP000266693"/>
    </source>
</evidence>
<dbReference type="Gene3D" id="3.50.50.60">
    <property type="entry name" value="FAD/NAD(P)-binding domain"/>
    <property type="match status" value="1"/>
</dbReference>
<dbReference type="EMBL" id="QWLV01000001">
    <property type="protein sequence ID" value="RHW19051.1"/>
    <property type="molecule type" value="Genomic_DNA"/>
</dbReference>
<proteinExistence type="predicted"/>
<comment type="caution">
    <text evidence="4">The sequence shown here is derived from an EMBL/GenBank/DDBJ whole genome shotgun (WGS) entry which is preliminary data.</text>
</comment>
<dbReference type="GO" id="GO:0004497">
    <property type="term" value="F:monooxygenase activity"/>
    <property type="evidence" value="ECO:0007669"/>
    <property type="project" value="InterPro"/>
</dbReference>
<reference evidence="4 5" key="1">
    <citation type="submission" date="2018-08" db="EMBL/GenBank/DDBJ databases">
        <title>The multiple taxonomic identification of Sphingomonas gilva.</title>
        <authorList>
            <person name="Zhu D."/>
            <person name="Zheng S."/>
        </authorList>
    </citation>
    <scope>NUCLEOTIDE SEQUENCE [LARGE SCALE GENOMIC DNA]</scope>
    <source>
        <strain evidence="4 5">ZDH117</strain>
    </source>
</reference>
<evidence type="ECO:0000256" key="1">
    <source>
        <dbReference type="PIRSR" id="PIRSR011396-1"/>
    </source>
</evidence>
<keyword evidence="5" id="KW-1185">Reference proteome</keyword>
<dbReference type="PIRSF" id="PIRSF011396">
    <property type="entry name" value="Trp_halogenase"/>
    <property type="match status" value="1"/>
</dbReference>